<gene>
    <name evidence="7" type="primary">gcvT</name>
    <name evidence="11" type="ORF">A2149_03340</name>
</gene>
<dbReference type="InterPro" id="IPR029043">
    <property type="entry name" value="GcvT/YgfZ_C"/>
</dbReference>
<evidence type="ECO:0000256" key="8">
    <source>
        <dbReference type="PIRSR" id="PIRSR006487-1"/>
    </source>
</evidence>
<evidence type="ECO:0000259" key="10">
    <source>
        <dbReference type="Pfam" id="PF08669"/>
    </source>
</evidence>
<dbReference type="FunFam" id="3.30.70.1400:FF:000001">
    <property type="entry name" value="Aminomethyltransferase"/>
    <property type="match status" value="1"/>
</dbReference>
<evidence type="ECO:0000256" key="3">
    <source>
        <dbReference type="ARBA" id="ARBA00022576"/>
    </source>
</evidence>
<proteinExistence type="inferred from homology"/>
<keyword evidence="4 7" id="KW-0808">Transferase</keyword>
<feature type="domain" description="Aminomethyltransferase C-terminal" evidence="10">
    <location>
        <begin position="288"/>
        <end position="364"/>
    </location>
</feature>
<comment type="subunit">
    <text evidence="7">The glycine cleavage system is composed of four proteins: P, T, L and H.</text>
</comment>
<evidence type="ECO:0000256" key="5">
    <source>
        <dbReference type="ARBA" id="ARBA00031395"/>
    </source>
</evidence>
<feature type="binding site" evidence="8">
    <location>
        <position position="200"/>
    </location>
    <ligand>
        <name>substrate</name>
    </ligand>
</feature>
<dbReference type="GO" id="GO:0019464">
    <property type="term" value="P:glycine decarboxylation via glycine cleavage system"/>
    <property type="evidence" value="ECO:0007669"/>
    <property type="project" value="UniProtKB-UniRule"/>
</dbReference>
<evidence type="ECO:0000313" key="12">
    <source>
        <dbReference type="Proteomes" id="UP000178435"/>
    </source>
</evidence>
<dbReference type="FunFam" id="2.40.30.110:FF:000003">
    <property type="entry name" value="Aminomethyltransferase"/>
    <property type="match status" value="1"/>
</dbReference>
<protein>
    <recommendedName>
        <fullName evidence="2 7">Aminomethyltransferase</fullName>
        <ecNumber evidence="2 7">2.1.2.10</ecNumber>
    </recommendedName>
    <alternativeName>
        <fullName evidence="5 7">Glycine cleavage system T protein</fullName>
    </alternativeName>
</protein>
<dbReference type="InterPro" id="IPR022903">
    <property type="entry name" value="GcvT_bac"/>
</dbReference>
<organism evidence="11 12">
    <name type="scientific">Candidatus Schekmanbacteria bacterium RBG_16_38_11</name>
    <dbReference type="NCBI Taxonomy" id="1817880"/>
    <lineage>
        <taxon>Bacteria</taxon>
        <taxon>Candidatus Schekmaniibacteriota</taxon>
    </lineage>
</organism>
<feature type="domain" description="GCVT N-terminal" evidence="9">
    <location>
        <begin position="12"/>
        <end position="267"/>
    </location>
</feature>
<dbReference type="InterPro" id="IPR006223">
    <property type="entry name" value="GcvT"/>
</dbReference>
<dbReference type="Gene3D" id="3.30.1360.120">
    <property type="entry name" value="Probable tRNA modification gtpase trme, domain 1"/>
    <property type="match status" value="1"/>
</dbReference>
<comment type="function">
    <text evidence="7">The glycine cleavage system catalyzes the degradation of glycine.</text>
</comment>
<evidence type="ECO:0000256" key="2">
    <source>
        <dbReference type="ARBA" id="ARBA00012616"/>
    </source>
</evidence>
<dbReference type="Pfam" id="PF01571">
    <property type="entry name" value="GCV_T"/>
    <property type="match status" value="1"/>
</dbReference>
<keyword evidence="3 7" id="KW-0032">Aminotransferase</keyword>
<dbReference type="Pfam" id="PF08669">
    <property type="entry name" value="GCV_T_C"/>
    <property type="match status" value="1"/>
</dbReference>
<evidence type="ECO:0000256" key="4">
    <source>
        <dbReference type="ARBA" id="ARBA00022679"/>
    </source>
</evidence>
<dbReference type="Gene3D" id="2.40.30.110">
    <property type="entry name" value="Aminomethyltransferase beta-barrel domains"/>
    <property type="match status" value="1"/>
</dbReference>
<dbReference type="SUPFAM" id="SSF103025">
    <property type="entry name" value="Folate-binding domain"/>
    <property type="match status" value="1"/>
</dbReference>
<comment type="similarity">
    <text evidence="1 7">Belongs to the GcvT family.</text>
</comment>
<dbReference type="GO" id="GO:0008483">
    <property type="term" value="F:transaminase activity"/>
    <property type="evidence" value="ECO:0007669"/>
    <property type="project" value="UniProtKB-KW"/>
</dbReference>
<dbReference type="InterPro" id="IPR013977">
    <property type="entry name" value="GcvT_C"/>
</dbReference>
<dbReference type="InterPro" id="IPR006222">
    <property type="entry name" value="GCVT_N"/>
</dbReference>
<dbReference type="EMBL" id="MGDF01000012">
    <property type="protein sequence ID" value="OGL47479.1"/>
    <property type="molecule type" value="Genomic_DNA"/>
</dbReference>
<dbReference type="NCBIfam" id="NF001567">
    <property type="entry name" value="PRK00389.1"/>
    <property type="match status" value="1"/>
</dbReference>
<sequence length="366" mass="41828">MQPSQTLRKTPLHSIHLKYGAKMVNFSGWEMPIQYEGIRVEHIAVRSRAGLFDVSHMGRIDFRGDGALEAVEYLITNNVSKMKDGKVIYSLMCNRNGGIVDDTTVYRINPSHYFFCVNAANIEKDYEWIKRNKKGNVSVINLSDETSILALQGPKAKEVLQKLVNIDLEELKIFWFKTWKIGGMDVLISRTGYTGEDGFELYIKNEYAVKIWEMILEAGKGFGIKPIGLGARDTLRTEMKYTLYGSDIDDNVSPLEANLERYVDFGKKDFVGKESLLKEKETGVKCSLVGFEMLEHSIPRHGFQIYKNGELIGTVTSGMRSWILNKDIGIGFVSREYNEIGSEFEIKIREDFYKAKVVETPFYKRK</sequence>
<dbReference type="Gene3D" id="3.30.70.1400">
    <property type="entry name" value="Aminomethyltransferase beta-barrel domains"/>
    <property type="match status" value="1"/>
</dbReference>
<dbReference type="Proteomes" id="UP000178435">
    <property type="component" value="Unassembled WGS sequence"/>
</dbReference>
<dbReference type="PANTHER" id="PTHR43757">
    <property type="entry name" value="AMINOMETHYLTRANSFERASE"/>
    <property type="match status" value="1"/>
</dbReference>
<dbReference type="Gene3D" id="4.10.1250.10">
    <property type="entry name" value="Aminomethyltransferase fragment"/>
    <property type="match status" value="1"/>
</dbReference>
<dbReference type="HAMAP" id="MF_00259">
    <property type="entry name" value="GcvT"/>
    <property type="match status" value="1"/>
</dbReference>
<dbReference type="GO" id="GO:0005829">
    <property type="term" value="C:cytosol"/>
    <property type="evidence" value="ECO:0007669"/>
    <property type="project" value="TreeGrafter"/>
</dbReference>
<dbReference type="GO" id="GO:0005960">
    <property type="term" value="C:glycine cleavage complex"/>
    <property type="evidence" value="ECO:0007669"/>
    <property type="project" value="InterPro"/>
</dbReference>
<reference evidence="11 12" key="1">
    <citation type="journal article" date="2016" name="Nat. Commun.">
        <title>Thousands of microbial genomes shed light on interconnected biogeochemical processes in an aquifer system.</title>
        <authorList>
            <person name="Anantharaman K."/>
            <person name="Brown C.T."/>
            <person name="Hug L.A."/>
            <person name="Sharon I."/>
            <person name="Castelle C.J."/>
            <person name="Probst A.J."/>
            <person name="Thomas B.C."/>
            <person name="Singh A."/>
            <person name="Wilkins M.J."/>
            <person name="Karaoz U."/>
            <person name="Brodie E.L."/>
            <person name="Williams K.H."/>
            <person name="Hubbard S.S."/>
            <person name="Banfield J.F."/>
        </authorList>
    </citation>
    <scope>NUCLEOTIDE SEQUENCE [LARGE SCALE GENOMIC DNA]</scope>
</reference>
<evidence type="ECO:0000256" key="6">
    <source>
        <dbReference type="ARBA" id="ARBA00047665"/>
    </source>
</evidence>
<comment type="caution">
    <text evidence="11">The sequence shown here is derived from an EMBL/GenBank/DDBJ whole genome shotgun (WGS) entry which is preliminary data.</text>
</comment>
<dbReference type="AlphaFoldDB" id="A0A1F7S133"/>
<dbReference type="PANTHER" id="PTHR43757:SF2">
    <property type="entry name" value="AMINOMETHYLTRANSFERASE, MITOCHONDRIAL"/>
    <property type="match status" value="1"/>
</dbReference>
<dbReference type="InterPro" id="IPR027266">
    <property type="entry name" value="TrmE/GcvT-like"/>
</dbReference>
<comment type="catalytic activity">
    <reaction evidence="6 7">
        <text>N(6)-[(R)-S(8)-aminomethyldihydrolipoyl]-L-lysyl-[protein] + (6S)-5,6,7,8-tetrahydrofolate = N(6)-[(R)-dihydrolipoyl]-L-lysyl-[protein] + (6R)-5,10-methylene-5,6,7,8-tetrahydrofolate + NH4(+)</text>
        <dbReference type="Rhea" id="RHEA:16945"/>
        <dbReference type="Rhea" id="RHEA-COMP:10475"/>
        <dbReference type="Rhea" id="RHEA-COMP:10492"/>
        <dbReference type="ChEBI" id="CHEBI:15636"/>
        <dbReference type="ChEBI" id="CHEBI:28938"/>
        <dbReference type="ChEBI" id="CHEBI:57453"/>
        <dbReference type="ChEBI" id="CHEBI:83100"/>
        <dbReference type="ChEBI" id="CHEBI:83143"/>
        <dbReference type="EC" id="2.1.2.10"/>
    </reaction>
</comment>
<dbReference type="SUPFAM" id="SSF101790">
    <property type="entry name" value="Aminomethyltransferase beta-barrel domain"/>
    <property type="match status" value="1"/>
</dbReference>
<evidence type="ECO:0000256" key="7">
    <source>
        <dbReference type="HAMAP-Rule" id="MF_00259"/>
    </source>
</evidence>
<dbReference type="PIRSF" id="PIRSF006487">
    <property type="entry name" value="GcvT"/>
    <property type="match status" value="1"/>
</dbReference>
<name>A0A1F7S133_9BACT</name>
<evidence type="ECO:0000256" key="1">
    <source>
        <dbReference type="ARBA" id="ARBA00008609"/>
    </source>
</evidence>
<dbReference type="EC" id="2.1.2.10" evidence="2 7"/>
<accession>A0A1F7S133</accession>
<dbReference type="InterPro" id="IPR028896">
    <property type="entry name" value="GcvT/YgfZ/DmdA"/>
</dbReference>
<dbReference type="NCBIfam" id="TIGR00528">
    <property type="entry name" value="gcvT"/>
    <property type="match status" value="1"/>
</dbReference>
<evidence type="ECO:0000313" key="11">
    <source>
        <dbReference type="EMBL" id="OGL47479.1"/>
    </source>
</evidence>
<evidence type="ECO:0000259" key="9">
    <source>
        <dbReference type="Pfam" id="PF01571"/>
    </source>
</evidence>
<dbReference type="GO" id="GO:0004047">
    <property type="term" value="F:aminomethyltransferase activity"/>
    <property type="evidence" value="ECO:0007669"/>
    <property type="project" value="UniProtKB-UniRule"/>
</dbReference>